<proteinExistence type="predicted"/>
<name>A0ABW9DL35_9BURK</name>
<protein>
    <submittedName>
        <fullName evidence="1">Uncharacterized protein</fullName>
    </submittedName>
</protein>
<reference evidence="1 2" key="1">
    <citation type="journal article" date="2024" name="Chem. Sci.">
        <title>Discovery of megapolipeptins by genome mining of a Burkholderiales bacteria collection.</title>
        <authorList>
            <person name="Paulo B.S."/>
            <person name="Recchia M.J.J."/>
            <person name="Lee S."/>
            <person name="Fergusson C.H."/>
            <person name="Romanowski S.B."/>
            <person name="Hernandez A."/>
            <person name="Krull N."/>
            <person name="Liu D.Y."/>
            <person name="Cavanagh H."/>
            <person name="Bos A."/>
            <person name="Gray C.A."/>
            <person name="Murphy B.T."/>
            <person name="Linington R.G."/>
            <person name="Eustaquio A.S."/>
        </authorList>
    </citation>
    <scope>NUCLEOTIDE SEQUENCE [LARGE SCALE GENOMIC DNA]</scope>
    <source>
        <strain evidence="1 2">RL17-338-BIC-A</strain>
    </source>
</reference>
<sequence>MKFRKRNCTVDAVQWFKPGDHAAVEMHDGLWRVLTPEGWRTVAPGDWVVTDDGKNSFPMKNQLFINIYEPATEAD</sequence>
<keyword evidence="2" id="KW-1185">Reference proteome</keyword>
<comment type="caution">
    <text evidence="1">The sequence shown here is derived from an EMBL/GenBank/DDBJ whole genome shotgun (WGS) entry which is preliminary data.</text>
</comment>
<dbReference type="EMBL" id="JAQQCF010000002">
    <property type="protein sequence ID" value="MFM0635787.1"/>
    <property type="molecule type" value="Genomic_DNA"/>
</dbReference>
<evidence type="ECO:0000313" key="2">
    <source>
        <dbReference type="Proteomes" id="UP001629432"/>
    </source>
</evidence>
<evidence type="ECO:0000313" key="1">
    <source>
        <dbReference type="EMBL" id="MFM0635787.1"/>
    </source>
</evidence>
<organism evidence="1 2">
    <name type="scientific">Paraburkholderia metrosideri</name>
    <dbReference type="NCBI Taxonomy" id="580937"/>
    <lineage>
        <taxon>Bacteria</taxon>
        <taxon>Pseudomonadati</taxon>
        <taxon>Pseudomonadota</taxon>
        <taxon>Betaproteobacteria</taxon>
        <taxon>Burkholderiales</taxon>
        <taxon>Burkholderiaceae</taxon>
        <taxon>Paraburkholderia</taxon>
    </lineage>
</organism>
<accession>A0ABW9DL35</accession>
<dbReference type="Proteomes" id="UP001629432">
    <property type="component" value="Unassembled WGS sequence"/>
</dbReference>
<gene>
    <name evidence="1" type="ORF">PQQ63_03625</name>
</gene>
<dbReference type="RefSeq" id="WP_408227466.1">
    <property type="nucleotide sequence ID" value="NZ_JAQQCF010000002.1"/>
</dbReference>